<feature type="chain" id="PRO_5039615025" evidence="1">
    <location>
        <begin position="25"/>
        <end position="272"/>
    </location>
</feature>
<evidence type="ECO:0000256" key="1">
    <source>
        <dbReference type="SAM" id="SignalP"/>
    </source>
</evidence>
<protein>
    <submittedName>
        <fullName evidence="2">DUF4292 domain-containing protein</fullName>
    </submittedName>
</protein>
<dbReference type="Proteomes" id="UP000823865">
    <property type="component" value="Unassembled WGS sequence"/>
</dbReference>
<accession>A0A9E2P1B4</accession>
<gene>
    <name evidence="2" type="ORF">H9789_06470</name>
</gene>
<dbReference type="AlphaFoldDB" id="A0A9E2P1B4"/>
<evidence type="ECO:0000313" key="2">
    <source>
        <dbReference type="EMBL" id="MBU3853447.1"/>
    </source>
</evidence>
<feature type="signal peptide" evidence="1">
    <location>
        <begin position="1"/>
        <end position="24"/>
    </location>
</feature>
<dbReference type="InterPro" id="IPR025634">
    <property type="entry name" value="DUF4292"/>
</dbReference>
<sequence>MRKNKYIWGVVCVLALLVSSCRSTKGITEVSPETVAHTEKIVSALNGKKVERTLPLTAKLSLELQMGGKGVSVGGNLKMKRDEAIQLSVSAFFMEVGRIEFTPDYMLVLDRMGKQYVKAAYQDVDFLKRSGLDFNALQALFWNELFVPGKKTVADQDFTVEKKNGLVYLLAKEVSLFSLQFAVKPEGNLLLQTRIASPQNATQHFEWHYLHFDGNGIPDKMQMSVAGLGKEAKAVMTLSNIRNNADWTLTQIPENKYKRVDASTLFKKLLQL</sequence>
<name>A0A9E2P1B4_9BACT</name>
<evidence type="ECO:0000313" key="3">
    <source>
        <dbReference type="Proteomes" id="UP000823865"/>
    </source>
</evidence>
<organism evidence="2 3">
    <name type="scientific">Candidatus Paraprevotella stercoravium</name>
    <dbReference type="NCBI Taxonomy" id="2838725"/>
    <lineage>
        <taxon>Bacteria</taxon>
        <taxon>Pseudomonadati</taxon>
        <taxon>Bacteroidota</taxon>
        <taxon>Bacteroidia</taxon>
        <taxon>Bacteroidales</taxon>
        <taxon>Prevotellaceae</taxon>
        <taxon>Paraprevotella</taxon>
    </lineage>
</organism>
<dbReference type="Pfam" id="PF14125">
    <property type="entry name" value="DUF4292"/>
    <property type="match status" value="1"/>
</dbReference>
<reference evidence="2" key="2">
    <citation type="submission" date="2021-04" db="EMBL/GenBank/DDBJ databases">
        <authorList>
            <person name="Gilroy R."/>
        </authorList>
    </citation>
    <scope>NUCLEOTIDE SEQUENCE</scope>
    <source>
        <strain evidence="2">G3-2149</strain>
    </source>
</reference>
<comment type="caution">
    <text evidence="2">The sequence shown here is derived from an EMBL/GenBank/DDBJ whole genome shotgun (WGS) entry which is preliminary data.</text>
</comment>
<proteinExistence type="predicted"/>
<reference evidence="2" key="1">
    <citation type="journal article" date="2021" name="PeerJ">
        <title>Extensive microbial diversity within the chicken gut microbiome revealed by metagenomics and culture.</title>
        <authorList>
            <person name="Gilroy R."/>
            <person name="Ravi A."/>
            <person name="Getino M."/>
            <person name="Pursley I."/>
            <person name="Horton D.L."/>
            <person name="Alikhan N.F."/>
            <person name="Baker D."/>
            <person name="Gharbi K."/>
            <person name="Hall N."/>
            <person name="Watson M."/>
            <person name="Adriaenssens E.M."/>
            <person name="Foster-Nyarko E."/>
            <person name="Jarju S."/>
            <person name="Secka A."/>
            <person name="Antonio M."/>
            <person name="Oren A."/>
            <person name="Chaudhuri R.R."/>
            <person name="La Ragione R."/>
            <person name="Hildebrand F."/>
            <person name="Pallen M.J."/>
        </authorList>
    </citation>
    <scope>NUCLEOTIDE SEQUENCE</scope>
    <source>
        <strain evidence="2">G3-2149</strain>
    </source>
</reference>
<dbReference type="EMBL" id="JAHLFU010000137">
    <property type="protein sequence ID" value="MBU3853447.1"/>
    <property type="molecule type" value="Genomic_DNA"/>
</dbReference>
<dbReference type="PROSITE" id="PS51257">
    <property type="entry name" value="PROKAR_LIPOPROTEIN"/>
    <property type="match status" value="1"/>
</dbReference>
<keyword evidence="1" id="KW-0732">Signal</keyword>